<dbReference type="EMBL" id="CP060715">
    <property type="protein sequence ID" value="QNN61120.1"/>
    <property type="molecule type" value="Genomic_DNA"/>
</dbReference>
<dbReference type="Proteomes" id="UP000515928">
    <property type="component" value="Chromosome"/>
</dbReference>
<keyword evidence="1" id="KW-0802">TPR repeat</keyword>
<sequence>MENNLLELIEYVETHLTDSDYQNVIKKIALSMADKPDSAIPHNLLGIVLLKHGLYNLAMNHFRAAVALDPTYTPANYNMISCDDPKFHPAFSSNTIIQGSTQKLTITKDGNITVIHI</sequence>
<dbReference type="RefSeq" id="WP_187534256.1">
    <property type="nucleotide sequence ID" value="NZ_CBCSHU010000001.1"/>
</dbReference>
<evidence type="ECO:0000256" key="1">
    <source>
        <dbReference type="PROSITE-ProRule" id="PRU00339"/>
    </source>
</evidence>
<dbReference type="SMART" id="SM00028">
    <property type="entry name" value="TPR"/>
    <property type="match status" value="1"/>
</dbReference>
<protein>
    <submittedName>
        <fullName evidence="2">Uncharacterized protein</fullName>
    </submittedName>
</protein>
<name>A0A7G9RZU5_9FIRM</name>
<gene>
    <name evidence="2" type="ORF">H9L01_01790</name>
</gene>
<proteinExistence type="predicted"/>
<reference evidence="2 3" key="1">
    <citation type="submission" date="2020-08" db="EMBL/GenBank/DDBJ databases">
        <title>Genome sequence of Erysipelothrix inopinata DSM 15511T.</title>
        <authorList>
            <person name="Hyun D.-W."/>
            <person name="Bae J.-W."/>
        </authorList>
    </citation>
    <scope>NUCLEOTIDE SEQUENCE [LARGE SCALE GENOMIC DNA]</scope>
    <source>
        <strain evidence="2 3">DSM 15511</strain>
    </source>
</reference>
<dbReference type="SUPFAM" id="SSF48452">
    <property type="entry name" value="TPR-like"/>
    <property type="match status" value="1"/>
</dbReference>
<dbReference type="PROSITE" id="PS50005">
    <property type="entry name" value="TPR"/>
    <property type="match status" value="1"/>
</dbReference>
<keyword evidence="3" id="KW-1185">Reference proteome</keyword>
<dbReference type="InterPro" id="IPR019734">
    <property type="entry name" value="TPR_rpt"/>
</dbReference>
<dbReference type="Gene3D" id="1.25.40.10">
    <property type="entry name" value="Tetratricopeptide repeat domain"/>
    <property type="match status" value="1"/>
</dbReference>
<accession>A0A7G9RZU5</accession>
<feature type="repeat" description="TPR" evidence="1">
    <location>
        <begin position="39"/>
        <end position="72"/>
    </location>
</feature>
<dbReference type="AlphaFoldDB" id="A0A7G9RZU5"/>
<dbReference type="InterPro" id="IPR011990">
    <property type="entry name" value="TPR-like_helical_dom_sf"/>
</dbReference>
<evidence type="ECO:0000313" key="3">
    <source>
        <dbReference type="Proteomes" id="UP000515928"/>
    </source>
</evidence>
<organism evidence="2 3">
    <name type="scientific">Erysipelothrix inopinata</name>
    <dbReference type="NCBI Taxonomy" id="225084"/>
    <lineage>
        <taxon>Bacteria</taxon>
        <taxon>Bacillati</taxon>
        <taxon>Bacillota</taxon>
        <taxon>Erysipelotrichia</taxon>
        <taxon>Erysipelotrichales</taxon>
        <taxon>Erysipelotrichaceae</taxon>
        <taxon>Erysipelothrix</taxon>
    </lineage>
</organism>
<dbReference type="KEGG" id="eio:H9L01_01790"/>
<evidence type="ECO:0000313" key="2">
    <source>
        <dbReference type="EMBL" id="QNN61120.1"/>
    </source>
</evidence>